<gene>
    <name evidence="2" type="ORF">HZU44_12145</name>
</gene>
<dbReference type="Pfam" id="PF09348">
    <property type="entry name" value="DUF1990"/>
    <property type="match status" value="1"/>
</dbReference>
<evidence type="ECO:0000259" key="1">
    <source>
        <dbReference type="Pfam" id="PF09348"/>
    </source>
</evidence>
<organism evidence="2">
    <name type="scientific">Micromonospora carbonacea</name>
    <dbReference type="NCBI Taxonomy" id="47853"/>
    <lineage>
        <taxon>Bacteria</taxon>
        <taxon>Bacillati</taxon>
        <taxon>Actinomycetota</taxon>
        <taxon>Actinomycetes</taxon>
        <taxon>Micromonosporales</taxon>
        <taxon>Micromonosporaceae</taxon>
        <taxon>Micromonospora</taxon>
    </lineage>
</organism>
<evidence type="ECO:0000313" key="2">
    <source>
        <dbReference type="EMBL" id="QLK00682.1"/>
    </source>
</evidence>
<proteinExistence type="predicted"/>
<reference evidence="2" key="1">
    <citation type="submission" date="2020-08" db="EMBL/GenBank/DDBJ databases">
        <title>A bifunctional nitrone conjugated secondary metabolite targeting the ribosome.</title>
        <authorList>
            <person name="Limbrick E.M."/>
            <person name="Graf M."/>
            <person name="Derewacz D.K."/>
            <person name="Nguyen F."/>
            <person name="Spraggins J.M."/>
            <person name="Wieland M."/>
            <person name="Ynigez-Gutierrez A.E."/>
            <person name="Reisman B.J."/>
            <person name="Zinshteyn B."/>
            <person name="McCulloch K."/>
            <person name="Iverson T.M."/>
            <person name="Green R."/>
            <person name="Wilson D.N."/>
            <person name="Bachmann B.O."/>
        </authorList>
    </citation>
    <scope>NUCLEOTIDE SEQUENCE</scope>
    <source>
        <strain evidence="2">Africana</strain>
    </source>
</reference>
<dbReference type="AlphaFoldDB" id="A0A7D6CG40"/>
<dbReference type="EMBL" id="CP058905">
    <property type="protein sequence ID" value="QLK00682.1"/>
    <property type="molecule type" value="Genomic_DNA"/>
</dbReference>
<dbReference type="InterPro" id="IPR014457">
    <property type="entry name" value="UCP010260"/>
</dbReference>
<protein>
    <submittedName>
        <fullName evidence="2">DUF1990 domain-containing protein</fullName>
    </submittedName>
</protein>
<sequence length="181" mass="19813">MIRIRPASLDELSGRDFTYSNPGTAGREPRRGYRHISLVEAIGLGDASFNKASDALLCLEMHRRAGLAVSSSAIPVNAGANVSLELPVAGFRIQAPCRIVYVVNERQANGFAYGTLSGHPESGEEEFVVTRDLDNRVWFSIRAFSRPSSRLLRLAEPLSHLAQRAMTLRYLSALRSIASSP</sequence>
<dbReference type="InterPro" id="IPR018960">
    <property type="entry name" value="DUF1990"/>
</dbReference>
<name>A0A7D6CG40_9ACTN</name>
<dbReference type="PIRSF" id="PIRSF010260">
    <property type="entry name" value="UCP010260"/>
    <property type="match status" value="1"/>
</dbReference>
<feature type="domain" description="DUF1990" evidence="1">
    <location>
        <begin position="23"/>
        <end position="172"/>
    </location>
</feature>
<dbReference type="PANTHER" id="PTHR34202:SF1">
    <property type="entry name" value="UPF0548 PROTEIN"/>
    <property type="match status" value="1"/>
</dbReference>
<dbReference type="PANTHER" id="PTHR34202">
    <property type="entry name" value="UPF0548 PROTEIN"/>
    <property type="match status" value="1"/>
</dbReference>
<accession>A0A7D6CG40</accession>